<feature type="domain" description="Peptidase S9A N-terminal" evidence="11">
    <location>
        <begin position="507"/>
        <end position="920"/>
    </location>
</feature>
<dbReference type="Gene3D" id="3.40.50.1820">
    <property type="entry name" value="alpha/beta hydrolase"/>
    <property type="match status" value="1"/>
</dbReference>
<proteinExistence type="inferred from homology"/>
<evidence type="ECO:0000256" key="5">
    <source>
        <dbReference type="ARBA" id="ARBA00022670"/>
    </source>
</evidence>
<protein>
    <recommendedName>
        <fullName evidence="4">Prolyl endopeptidase</fullName>
        <ecNumber evidence="3">3.4.21.26</ecNumber>
    </recommendedName>
    <alternativeName>
        <fullName evidence="9">Post-proline cleaving enzyme</fullName>
    </alternativeName>
</protein>
<feature type="domain" description="Peptidase S9 prolyl oligopeptidase catalytic" evidence="10">
    <location>
        <begin position="1004"/>
        <end position="1213"/>
    </location>
</feature>
<dbReference type="InterPro" id="IPR002470">
    <property type="entry name" value="Peptidase_S9A"/>
</dbReference>
<evidence type="ECO:0000256" key="2">
    <source>
        <dbReference type="ARBA" id="ARBA00005228"/>
    </source>
</evidence>
<dbReference type="Gene3D" id="3.40.50.2000">
    <property type="entry name" value="Glycogen Phosphorylase B"/>
    <property type="match status" value="2"/>
</dbReference>
<dbReference type="CDD" id="cd03784">
    <property type="entry name" value="GT1_Gtf-like"/>
    <property type="match status" value="1"/>
</dbReference>
<dbReference type="InterPro" id="IPR001375">
    <property type="entry name" value="Peptidase_S9_cat"/>
</dbReference>
<dbReference type="PANTHER" id="PTHR42881">
    <property type="entry name" value="PROLYL ENDOPEPTIDASE"/>
    <property type="match status" value="1"/>
</dbReference>
<evidence type="ECO:0000256" key="9">
    <source>
        <dbReference type="ARBA" id="ARBA00029698"/>
    </source>
</evidence>
<dbReference type="EC" id="3.4.21.26" evidence="3"/>
<keyword evidence="8" id="KW-0720">Serine protease</keyword>
<sequence length="1218" mass="139282">MWTLFIAIFSTLFSANAYKILFFAPSFGKSHLIFQSRIADAIAKAGHEVVMFTPEYHYDPEALPGAKIAERYFLRGLREKVNISDDYGEILTDAFADMTMLQNFQIMRGFQRRMVPTCEEIIKRTDVIEDLRKRKFDAYISEPFGCDNGFAHIIGISTYIMLTSLPLLDHYTVAMRMPLTASYVPSVLFASYGDEMTYWERVYNWYSTLAGHYNLEISLDEHTEMFRKHFGPAFPSTQSLFRNASLIFVNTDEFVDFPRPTQDNIVNIGGIGLDRKNDTLEEPFKSQAKLGKLGSVVITFGTHIPTETLPIAFKRNLVTALVSLPNYHFIVRVDKGDLSTMKSWLGDAKNVYFTDWTPQAALLHDTNVVAFVSHMGANSLMEAAYNGKAVLCMPFAFDQNRNCRLAVRNGWAKYFSRTELLDGPDTFKAAIIDLLEGESGAGYRANAARVKQLIKNKPLSSEERLRKYIHLLEVGGGRLPELQHYSRNIRSVISDSFDVDIHPDAYPAVRRNESVVEKFFCKHQIADPYRWMENPDSKETKRFIKQLNSMSRPFFEKSYSRDKFREKLTKIYDQKMYGCVSKHGDHYYYFYNSGLQNHSVLYRQHSFDDKEEIFLDPNTLSKDGTTSLSQTSFSRDGKVLAYAISEKGSDITTVKFRDSSGIDLKDTITDVKHTSISWSPKNDGIFYSKYTNHKNASNETDVESDEYHSLFFHRLGSKNDILIADFREFGNPHLAITGSVSADGRFLFVYVYDSKSSNNVYYYDLKSIDYQVHKKLNLTLIFQDPHAFFAVVDYDYETDRALALTNHAAPMWKLIRVKLETAILGCAHWETVIEEDANRTLNAVVPVAGDKLMVQYLENVKTSLYVHSQKTGELLYSIPLGIGAVSQCYGDKNDTEAFFSFSSFLEPTRFFRVDFSQVEKTDLIKLEEIRRTQFLGVDTSNFVVKQEFYRSKDGTKVPLFIIHNKDIVMDGKNPTILYGYGGFNIPVLPSYSSQRNLFIKHFRGVAAVANIRGGGEYGDKWHERGIREHKQNVFDDFISAAEYLIEKNYTTPKKLAIQGGSNGGLLVAACSQQRPELFGAVINQVGVMDMLRFHKFTVGSSWIYEYGDPDKPIDFEYIYKYSPLHNARLPNGIQWPSTLLMTADHDDRVVPSHTLKYIAELYHYFQDPKRKLIQRNPVIARVETDAGHGAGKSISKSIDEAADIMSFLQRVLHMKWYD</sequence>
<dbReference type="Pfam" id="PF00201">
    <property type="entry name" value="UDPGT"/>
    <property type="match status" value="1"/>
</dbReference>
<evidence type="ECO:0000256" key="1">
    <source>
        <dbReference type="ARBA" id="ARBA00001070"/>
    </source>
</evidence>
<keyword evidence="13" id="KW-1185">Reference proteome</keyword>
<evidence type="ECO:0000256" key="4">
    <source>
        <dbReference type="ARBA" id="ARBA00016310"/>
    </source>
</evidence>
<dbReference type="GO" id="GO:0004252">
    <property type="term" value="F:serine-type endopeptidase activity"/>
    <property type="evidence" value="ECO:0007669"/>
    <property type="project" value="UniProtKB-EC"/>
</dbReference>
<evidence type="ECO:0000256" key="6">
    <source>
        <dbReference type="ARBA" id="ARBA00022679"/>
    </source>
</evidence>
<dbReference type="GO" id="GO:0006508">
    <property type="term" value="P:proteolysis"/>
    <property type="evidence" value="ECO:0007669"/>
    <property type="project" value="UniProtKB-KW"/>
</dbReference>
<dbReference type="GO" id="GO:0005829">
    <property type="term" value="C:cytosol"/>
    <property type="evidence" value="ECO:0007669"/>
    <property type="project" value="TreeGrafter"/>
</dbReference>
<keyword evidence="7" id="KW-0378">Hydrolase</keyword>
<dbReference type="PANTHER" id="PTHR42881:SF2">
    <property type="entry name" value="PROLYL ENDOPEPTIDASE"/>
    <property type="match status" value="1"/>
</dbReference>
<keyword evidence="6" id="KW-0808">Transferase</keyword>
<accession>A0AAD4N9K6</accession>
<dbReference type="InterPro" id="IPR002471">
    <property type="entry name" value="Pept_S9_AS"/>
</dbReference>
<dbReference type="SUPFAM" id="SSF53756">
    <property type="entry name" value="UDP-Glycosyltransferase/glycogen phosphorylase"/>
    <property type="match status" value="1"/>
</dbReference>
<dbReference type="GO" id="GO:0008194">
    <property type="term" value="F:UDP-glycosyltransferase activity"/>
    <property type="evidence" value="ECO:0007669"/>
    <property type="project" value="InterPro"/>
</dbReference>
<reference evidence="12" key="1">
    <citation type="submission" date="2022-01" db="EMBL/GenBank/DDBJ databases">
        <title>Genome Sequence Resource for Two Populations of Ditylenchus destructor, the Migratory Endoparasitic Phytonematode.</title>
        <authorList>
            <person name="Zhang H."/>
            <person name="Lin R."/>
            <person name="Xie B."/>
        </authorList>
    </citation>
    <scope>NUCLEOTIDE SEQUENCE</scope>
    <source>
        <strain evidence="12">BazhouSP</strain>
    </source>
</reference>
<dbReference type="Pfam" id="PF00326">
    <property type="entry name" value="Peptidase_S9"/>
    <property type="match status" value="1"/>
</dbReference>
<dbReference type="FunFam" id="3.40.50.1820:FF:000005">
    <property type="entry name" value="Prolyl endopeptidase"/>
    <property type="match status" value="1"/>
</dbReference>
<evidence type="ECO:0000256" key="7">
    <source>
        <dbReference type="ARBA" id="ARBA00022801"/>
    </source>
</evidence>
<dbReference type="PRINTS" id="PR00862">
    <property type="entry name" value="PROLIGOPTASE"/>
</dbReference>
<dbReference type="PROSITE" id="PS00708">
    <property type="entry name" value="PRO_ENDOPEP_SER"/>
    <property type="match status" value="1"/>
</dbReference>
<dbReference type="InterPro" id="IPR002213">
    <property type="entry name" value="UDP_glucos_trans"/>
</dbReference>
<dbReference type="SUPFAM" id="SSF53474">
    <property type="entry name" value="alpha/beta-Hydrolases"/>
    <property type="match status" value="1"/>
</dbReference>
<keyword evidence="5" id="KW-0645">Protease</keyword>
<dbReference type="InterPro" id="IPR023302">
    <property type="entry name" value="Pept_S9A_N"/>
</dbReference>
<comment type="similarity">
    <text evidence="2">Belongs to the peptidase S9A family.</text>
</comment>
<dbReference type="EMBL" id="JAKKPZ010000008">
    <property type="protein sequence ID" value="KAI1718289.1"/>
    <property type="molecule type" value="Genomic_DNA"/>
</dbReference>
<dbReference type="AlphaFoldDB" id="A0AAD4N9K6"/>
<organism evidence="12 13">
    <name type="scientific">Ditylenchus destructor</name>
    <dbReference type="NCBI Taxonomy" id="166010"/>
    <lineage>
        <taxon>Eukaryota</taxon>
        <taxon>Metazoa</taxon>
        <taxon>Ecdysozoa</taxon>
        <taxon>Nematoda</taxon>
        <taxon>Chromadorea</taxon>
        <taxon>Rhabditida</taxon>
        <taxon>Tylenchina</taxon>
        <taxon>Tylenchomorpha</taxon>
        <taxon>Sphaerularioidea</taxon>
        <taxon>Anguinidae</taxon>
        <taxon>Anguininae</taxon>
        <taxon>Ditylenchus</taxon>
    </lineage>
</organism>
<dbReference type="SUPFAM" id="SSF50993">
    <property type="entry name" value="Peptidase/esterase 'gauge' domain"/>
    <property type="match status" value="1"/>
</dbReference>
<dbReference type="GO" id="GO:0070012">
    <property type="term" value="F:oligopeptidase activity"/>
    <property type="evidence" value="ECO:0007669"/>
    <property type="project" value="TreeGrafter"/>
</dbReference>
<dbReference type="Gene3D" id="2.130.10.120">
    <property type="entry name" value="Prolyl oligopeptidase, N-terminal domain"/>
    <property type="match status" value="1"/>
</dbReference>
<comment type="catalytic activity">
    <reaction evidence="1">
        <text>Hydrolysis of Pro-|-Xaa &gt;&gt; Ala-|-Xaa in oligopeptides.</text>
        <dbReference type="EC" id="3.4.21.26"/>
    </reaction>
</comment>
<evidence type="ECO:0000256" key="3">
    <source>
        <dbReference type="ARBA" id="ARBA00011897"/>
    </source>
</evidence>
<evidence type="ECO:0000259" key="11">
    <source>
        <dbReference type="Pfam" id="PF02897"/>
    </source>
</evidence>
<evidence type="ECO:0000313" key="12">
    <source>
        <dbReference type="EMBL" id="KAI1718289.1"/>
    </source>
</evidence>
<evidence type="ECO:0000256" key="8">
    <source>
        <dbReference type="ARBA" id="ARBA00022825"/>
    </source>
</evidence>
<dbReference type="Pfam" id="PF02897">
    <property type="entry name" value="Peptidase_S9_N"/>
    <property type="match status" value="1"/>
</dbReference>
<name>A0AAD4N9K6_9BILA</name>
<dbReference type="InterPro" id="IPR029058">
    <property type="entry name" value="AB_hydrolase_fold"/>
</dbReference>
<evidence type="ECO:0000313" key="13">
    <source>
        <dbReference type="Proteomes" id="UP001201812"/>
    </source>
</evidence>
<evidence type="ECO:0000259" key="10">
    <source>
        <dbReference type="Pfam" id="PF00326"/>
    </source>
</evidence>
<dbReference type="InterPro" id="IPR051167">
    <property type="entry name" value="Prolyl_oligopep/macrocyclase"/>
</dbReference>
<dbReference type="Proteomes" id="UP001201812">
    <property type="component" value="Unassembled WGS sequence"/>
</dbReference>
<comment type="caution">
    <text evidence="12">The sequence shown here is derived from an EMBL/GenBank/DDBJ whole genome shotgun (WGS) entry which is preliminary data.</text>
</comment>
<gene>
    <name evidence="12" type="ORF">DdX_06709</name>
</gene>